<gene>
    <name evidence="1" type="ORF">HAX54_037441</name>
</gene>
<proteinExistence type="predicted"/>
<sequence>MAVPEWSFHRIWTRLTAHWLVTYNVSAIFSLWDFWICGVDLIFDGHNAEEEQELVLCGGCSAGAGDKKKMQSLNGGNNMTPSINKWYEKPTQGDSMRFWRTGRLFFPVWHQKEFSS</sequence>
<evidence type="ECO:0000313" key="2">
    <source>
        <dbReference type="Proteomes" id="UP000823775"/>
    </source>
</evidence>
<evidence type="ECO:0000313" key="1">
    <source>
        <dbReference type="EMBL" id="MCE0480512.1"/>
    </source>
</evidence>
<accession>A0ABS8VJX3</accession>
<dbReference type="Proteomes" id="UP000823775">
    <property type="component" value="Unassembled WGS sequence"/>
</dbReference>
<protein>
    <submittedName>
        <fullName evidence="1">Uncharacterized protein</fullName>
    </submittedName>
</protein>
<dbReference type="EMBL" id="JACEIK010005014">
    <property type="protein sequence ID" value="MCE0480512.1"/>
    <property type="molecule type" value="Genomic_DNA"/>
</dbReference>
<comment type="caution">
    <text evidence="1">The sequence shown here is derived from an EMBL/GenBank/DDBJ whole genome shotgun (WGS) entry which is preliminary data.</text>
</comment>
<keyword evidence="2" id="KW-1185">Reference proteome</keyword>
<reference evidence="1 2" key="1">
    <citation type="journal article" date="2021" name="BMC Genomics">
        <title>Datura genome reveals duplications of psychoactive alkaloid biosynthetic genes and high mutation rate following tissue culture.</title>
        <authorList>
            <person name="Rajewski A."/>
            <person name="Carter-House D."/>
            <person name="Stajich J."/>
            <person name="Litt A."/>
        </authorList>
    </citation>
    <scope>NUCLEOTIDE SEQUENCE [LARGE SCALE GENOMIC DNA]</scope>
    <source>
        <strain evidence="1">AR-01</strain>
    </source>
</reference>
<name>A0ABS8VJX3_DATST</name>
<organism evidence="1 2">
    <name type="scientific">Datura stramonium</name>
    <name type="common">Jimsonweed</name>
    <name type="synonym">Common thornapple</name>
    <dbReference type="NCBI Taxonomy" id="4076"/>
    <lineage>
        <taxon>Eukaryota</taxon>
        <taxon>Viridiplantae</taxon>
        <taxon>Streptophyta</taxon>
        <taxon>Embryophyta</taxon>
        <taxon>Tracheophyta</taxon>
        <taxon>Spermatophyta</taxon>
        <taxon>Magnoliopsida</taxon>
        <taxon>eudicotyledons</taxon>
        <taxon>Gunneridae</taxon>
        <taxon>Pentapetalae</taxon>
        <taxon>asterids</taxon>
        <taxon>lamiids</taxon>
        <taxon>Solanales</taxon>
        <taxon>Solanaceae</taxon>
        <taxon>Solanoideae</taxon>
        <taxon>Datureae</taxon>
        <taxon>Datura</taxon>
    </lineage>
</organism>